<dbReference type="KEGG" id="ace:Acel_1360"/>
<protein>
    <submittedName>
        <fullName evidence="2">Carbohydrate ABC transporter substrate-binding protein, CUT1 family</fullName>
    </submittedName>
</protein>
<feature type="compositionally biased region" description="Low complexity" evidence="1">
    <location>
        <begin position="37"/>
        <end position="46"/>
    </location>
</feature>
<evidence type="ECO:0000313" key="3">
    <source>
        <dbReference type="Proteomes" id="UP000008221"/>
    </source>
</evidence>
<name>A0LUM2_ACIC1</name>
<dbReference type="InterPro" id="IPR006059">
    <property type="entry name" value="SBP"/>
</dbReference>
<dbReference type="SUPFAM" id="SSF53850">
    <property type="entry name" value="Periplasmic binding protein-like II"/>
    <property type="match status" value="1"/>
</dbReference>
<feature type="compositionally biased region" description="Low complexity" evidence="1">
    <location>
        <begin position="53"/>
        <end position="66"/>
    </location>
</feature>
<evidence type="ECO:0000256" key="1">
    <source>
        <dbReference type="SAM" id="MobiDB-lite"/>
    </source>
</evidence>
<dbReference type="STRING" id="351607.Acel_1360"/>
<dbReference type="SMR" id="A0LUM2"/>
<dbReference type="Gene3D" id="3.40.190.10">
    <property type="entry name" value="Periplasmic binding protein-like II"/>
    <property type="match status" value="2"/>
</dbReference>
<feature type="region of interest" description="Disordered" evidence="1">
    <location>
        <begin position="37"/>
        <end position="73"/>
    </location>
</feature>
<sequence>MIVDTNREVNPRRGWRRAGQVTGVALALALTIAGCSSGTKTSSSPSTNPPTTSPSQSSSITASGGPPTEEQACGTKPVTMQAYVETGFPDVIDLMHLFTKQYPNVTWNIRQDQFAVLTQNAPLVLSGPNPPDIMRLPQLSGLVHDHLLKNLDSYYDAYGWSSFPSAQLAQLRMPPSGHPRGSGSLWAMGLNYSLTGVFYNKTLAAKIGMTSPPKTLAEFDALLAKAKAAGLTPIVQFNGGATGGLLFPLQQLMADYGPTDAINNWIFQKPGATIDTPSNLEAVKHLKQWIDNGYFNSDANATDYAKMMSKFEHGEGVFMFDGDWESGNLDKLMPGQVGFFLMPPLKEGDKYAAMSAPLTYGIAATAKHADCAAFFFNWVATNPDARQMNVEVGGSNPGGPPNLPIPVKEGTLVAQTLAAGKIIAQENTAMDFIANATGAIYAQAWTPEVQKLFAGQESPEGVLQKVQAAYEQEIKSGA</sequence>
<dbReference type="eggNOG" id="COG1653">
    <property type="taxonomic scope" value="Bacteria"/>
</dbReference>
<dbReference type="OrthoDB" id="358201at2"/>
<gene>
    <name evidence="2" type="ordered locus">Acel_1360</name>
</gene>
<dbReference type="PANTHER" id="PTHR43649:SF12">
    <property type="entry name" value="DIACETYLCHITOBIOSE BINDING PROTEIN DASA"/>
    <property type="match status" value="1"/>
</dbReference>
<dbReference type="Proteomes" id="UP000008221">
    <property type="component" value="Chromosome"/>
</dbReference>
<dbReference type="InterPro" id="IPR050490">
    <property type="entry name" value="Bact_solute-bd_prot1"/>
</dbReference>
<dbReference type="RefSeq" id="WP_011720195.1">
    <property type="nucleotide sequence ID" value="NC_008578.1"/>
</dbReference>
<accession>A0LUM2</accession>
<proteinExistence type="predicted"/>
<dbReference type="EMBL" id="CP000481">
    <property type="protein sequence ID" value="ABK53132.1"/>
    <property type="molecule type" value="Genomic_DNA"/>
</dbReference>
<reference evidence="2 3" key="1">
    <citation type="journal article" date="2009" name="Genome Res.">
        <title>Complete genome of the cellulolytic thermophile Acidothermus cellulolyticus 11B provides insights into its ecophysiological and evolutionary adaptations.</title>
        <authorList>
            <person name="Barabote R.D."/>
            <person name="Xie G."/>
            <person name="Leu D.H."/>
            <person name="Normand P."/>
            <person name="Necsulea A."/>
            <person name="Daubin V."/>
            <person name="Medigue C."/>
            <person name="Adney W.S."/>
            <person name="Xu X.C."/>
            <person name="Lapidus A."/>
            <person name="Parales R.E."/>
            <person name="Detter C."/>
            <person name="Pujic P."/>
            <person name="Bruce D."/>
            <person name="Lavire C."/>
            <person name="Challacombe J.F."/>
            <person name="Brettin T.S."/>
            <person name="Berry A.M."/>
        </authorList>
    </citation>
    <scope>NUCLEOTIDE SEQUENCE [LARGE SCALE GENOMIC DNA]</scope>
    <source>
        <strain evidence="3">ATCC 43068 / DSM 8971 / 11B</strain>
    </source>
</reference>
<dbReference type="PROSITE" id="PS51257">
    <property type="entry name" value="PROKAR_LIPOPROTEIN"/>
    <property type="match status" value="1"/>
</dbReference>
<dbReference type="Pfam" id="PF01547">
    <property type="entry name" value="SBP_bac_1"/>
    <property type="match status" value="1"/>
</dbReference>
<dbReference type="PANTHER" id="PTHR43649">
    <property type="entry name" value="ARABINOSE-BINDING PROTEIN-RELATED"/>
    <property type="match status" value="1"/>
</dbReference>
<organism evidence="2 3">
    <name type="scientific">Acidothermus cellulolyticus (strain ATCC 43068 / DSM 8971 / 11B)</name>
    <dbReference type="NCBI Taxonomy" id="351607"/>
    <lineage>
        <taxon>Bacteria</taxon>
        <taxon>Bacillati</taxon>
        <taxon>Actinomycetota</taxon>
        <taxon>Actinomycetes</taxon>
        <taxon>Acidothermales</taxon>
        <taxon>Acidothermaceae</taxon>
        <taxon>Acidothermus</taxon>
    </lineage>
</organism>
<evidence type="ECO:0000313" key="2">
    <source>
        <dbReference type="EMBL" id="ABK53132.1"/>
    </source>
</evidence>
<dbReference type="HOGENOM" id="CLU_031285_12_1_11"/>
<dbReference type="AlphaFoldDB" id="A0LUM2"/>
<dbReference type="InParanoid" id="A0LUM2"/>
<keyword evidence="3" id="KW-1185">Reference proteome</keyword>